<dbReference type="Pfam" id="PF00046">
    <property type="entry name" value="Homeodomain"/>
    <property type="match status" value="1"/>
</dbReference>
<dbReference type="CDD" id="cd00086">
    <property type="entry name" value="homeodomain"/>
    <property type="match status" value="1"/>
</dbReference>
<dbReference type="SUPFAM" id="SSF46689">
    <property type="entry name" value="Homeodomain-like"/>
    <property type="match status" value="1"/>
</dbReference>
<evidence type="ECO:0000256" key="5">
    <source>
        <dbReference type="PROSITE-ProRule" id="PRU00108"/>
    </source>
</evidence>
<evidence type="ECO:0000256" key="2">
    <source>
        <dbReference type="ARBA" id="ARBA00023125"/>
    </source>
</evidence>
<dbReference type="PROSITE" id="PS00027">
    <property type="entry name" value="HOMEOBOX_1"/>
    <property type="match status" value="1"/>
</dbReference>
<proteinExistence type="predicted"/>
<dbReference type="InterPro" id="IPR009057">
    <property type="entry name" value="Homeodomain-like_sf"/>
</dbReference>
<feature type="compositionally biased region" description="Low complexity" evidence="7">
    <location>
        <begin position="315"/>
        <end position="328"/>
    </location>
</feature>
<dbReference type="PANTHER" id="PTHR24208">
    <property type="entry name" value="LIM/HOMEOBOX PROTEIN LHX"/>
    <property type="match status" value="1"/>
</dbReference>
<dbReference type="PROSITE" id="PS50071">
    <property type="entry name" value="HOMEOBOX_2"/>
    <property type="match status" value="1"/>
</dbReference>
<accession>A0A9W8IJY2</accession>
<organism evidence="9 10">
    <name type="scientific">Coemansia aciculifera</name>
    <dbReference type="NCBI Taxonomy" id="417176"/>
    <lineage>
        <taxon>Eukaryota</taxon>
        <taxon>Fungi</taxon>
        <taxon>Fungi incertae sedis</taxon>
        <taxon>Zoopagomycota</taxon>
        <taxon>Kickxellomycotina</taxon>
        <taxon>Kickxellomycetes</taxon>
        <taxon>Kickxellales</taxon>
        <taxon>Kickxellaceae</taxon>
        <taxon>Coemansia</taxon>
    </lineage>
</organism>
<name>A0A9W8IJY2_9FUNG</name>
<dbReference type="InterPro" id="IPR001356">
    <property type="entry name" value="HD"/>
</dbReference>
<reference evidence="9" key="1">
    <citation type="submission" date="2022-07" db="EMBL/GenBank/DDBJ databases">
        <title>Phylogenomic reconstructions and comparative analyses of Kickxellomycotina fungi.</title>
        <authorList>
            <person name="Reynolds N.K."/>
            <person name="Stajich J.E."/>
            <person name="Barry K."/>
            <person name="Grigoriev I.V."/>
            <person name="Crous P."/>
            <person name="Smith M.E."/>
        </authorList>
    </citation>
    <scope>NUCLEOTIDE SEQUENCE</scope>
    <source>
        <strain evidence="9">RSA 476</strain>
    </source>
</reference>
<dbReference type="GO" id="GO:0000977">
    <property type="term" value="F:RNA polymerase II transcription regulatory region sequence-specific DNA binding"/>
    <property type="evidence" value="ECO:0007669"/>
    <property type="project" value="TreeGrafter"/>
</dbReference>
<gene>
    <name evidence="9" type="ORF">GGH94_002193</name>
</gene>
<feature type="region of interest" description="Disordered" evidence="7">
    <location>
        <begin position="267"/>
        <end position="342"/>
    </location>
</feature>
<protein>
    <recommendedName>
        <fullName evidence="8">Homeobox domain-containing protein</fullName>
    </recommendedName>
</protein>
<evidence type="ECO:0000256" key="6">
    <source>
        <dbReference type="RuleBase" id="RU000682"/>
    </source>
</evidence>
<evidence type="ECO:0000256" key="3">
    <source>
        <dbReference type="ARBA" id="ARBA00023155"/>
    </source>
</evidence>
<dbReference type="InterPro" id="IPR050453">
    <property type="entry name" value="LIM_Homeobox_TF"/>
</dbReference>
<feature type="region of interest" description="Disordered" evidence="7">
    <location>
        <begin position="563"/>
        <end position="594"/>
    </location>
</feature>
<dbReference type="GO" id="GO:0005634">
    <property type="term" value="C:nucleus"/>
    <property type="evidence" value="ECO:0007669"/>
    <property type="project" value="UniProtKB-SubCell"/>
</dbReference>
<dbReference type="InterPro" id="IPR017970">
    <property type="entry name" value="Homeobox_CS"/>
</dbReference>
<dbReference type="GO" id="GO:0000981">
    <property type="term" value="F:DNA-binding transcription factor activity, RNA polymerase II-specific"/>
    <property type="evidence" value="ECO:0007669"/>
    <property type="project" value="InterPro"/>
</dbReference>
<comment type="subcellular location">
    <subcellularLocation>
        <location evidence="1 5 6">Nucleus</location>
    </subcellularLocation>
</comment>
<evidence type="ECO:0000256" key="4">
    <source>
        <dbReference type="ARBA" id="ARBA00023242"/>
    </source>
</evidence>
<evidence type="ECO:0000256" key="7">
    <source>
        <dbReference type="SAM" id="MobiDB-lite"/>
    </source>
</evidence>
<comment type="caution">
    <text evidence="9">The sequence shown here is derived from an EMBL/GenBank/DDBJ whole genome shotgun (WGS) entry which is preliminary data.</text>
</comment>
<evidence type="ECO:0000256" key="1">
    <source>
        <dbReference type="ARBA" id="ARBA00004123"/>
    </source>
</evidence>
<evidence type="ECO:0000259" key="8">
    <source>
        <dbReference type="PROSITE" id="PS50071"/>
    </source>
</evidence>
<dbReference type="Gene3D" id="1.10.10.60">
    <property type="entry name" value="Homeodomain-like"/>
    <property type="match status" value="1"/>
</dbReference>
<sequence>MDNSKQLVTRSRHALTCMPHNGSASSFNQQGTDDVQVSGTLPIRYAQIVIKEPGTTEPKRAKRKRITAEQLRDLTAVFENTDTPTHDIREVLSKKLGMTNREVQVWFQNRRAKYNRQRLEQQRQMRTNAAIMFSAGMVAARAPLQTPLPLQLTPYAHLPPQSSYPPAILTRPPTSTIDSSGGQPGDGHFRKCPIDASPVDVTRAAIAGNALLQLSEARPAVATSAFARPLLGDSHRYDSHSNLGAPHMQTPALTSASAVAYCAYSESPSASPYRPSTHGPSSRIANEECAPQHQHKQQLVPHTLSGALLPTRRNTVSSYQSTSRSVRSGGADHTERLPLVYPVSPPATASGPVCMIARDRYRPDTPASHYHRQCRYSTNRSPSPFQSQYRQLSTAFPSAYDLPAAAGRGVKLPSIQAILADVEHVSSGESKATSIYSHPLSRSRAYTSPPLGMVEPQLRTGRKDMLATSGPHMPPQPQVSANSFPPWALVGESDGQHNSCTSSGAQDYSPCVNYYHESPVDEAKLAIDMLATAAVSVSSARSSCSLPHLTPLSEFSMRAGSQLQCSPTHTPSLQPQEYQTAENKTKSSRSWRPW</sequence>
<keyword evidence="10" id="KW-1185">Reference proteome</keyword>
<keyword evidence="2 5" id="KW-0238">DNA-binding</keyword>
<dbReference type="PANTHER" id="PTHR24208:SF166">
    <property type="entry name" value="LIM HOMEOBOX TRANSCRIPTION FACTOR 1 ALPHA, ISOFORM B"/>
    <property type="match status" value="1"/>
</dbReference>
<dbReference type="AlphaFoldDB" id="A0A9W8IJY2"/>
<evidence type="ECO:0000313" key="10">
    <source>
        <dbReference type="Proteomes" id="UP001140074"/>
    </source>
</evidence>
<dbReference type="Proteomes" id="UP001140074">
    <property type="component" value="Unassembled WGS sequence"/>
</dbReference>
<feature type="compositionally biased region" description="Polar residues" evidence="7">
    <location>
        <begin position="563"/>
        <end position="582"/>
    </location>
</feature>
<dbReference type="SMART" id="SM00389">
    <property type="entry name" value="HOX"/>
    <property type="match status" value="1"/>
</dbReference>
<evidence type="ECO:0000313" key="9">
    <source>
        <dbReference type="EMBL" id="KAJ2865502.1"/>
    </source>
</evidence>
<feature type="DNA-binding region" description="Homeobox" evidence="5">
    <location>
        <begin position="59"/>
        <end position="118"/>
    </location>
</feature>
<keyword evidence="3 5" id="KW-0371">Homeobox</keyword>
<keyword evidence="4 5" id="KW-0539">Nucleus</keyword>
<dbReference type="EMBL" id="JANBUY010000058">
    <property type="protein sequence ID" value="KAJ2865502.1"/>
    <property type="molecule type" value="Genomic_DNA"/>
</dbReference>
<feature type="domain" description="Homeobox" evidence="8">
    <location>
        <begin position="57"/>
        <end position="117"/>
    </location>
</feature>